<dbReference type="RefSeq" id="WP_101357413.1">
    <property type="nucleotide sequence ID" value="NZ_NKXO01000002.1"/>
</dbReference>
<accession>A0A2N3IKL0</accession>
<evidence type="ECO:0000313" key="2">
    <source>
        <dbReference type="EMBL" id="PKQ70798.1"/>
    </source>
</evidence>
<dbReference type="EMBL" id="NKXO01000002">
    <property type="protein sequence ID" value="PKQ70798.1"/>
    <property type="molecule type" value="Genomic_DNA"/>
</dbReference>
<gene>
    <name evidence="2" type="ORF">Rain11_0144</name>
</gene>
<keyword evidence="1" id="KW-0732">Signal</keyword>
<proteinExistence type="predicted"/>
<comment type="caution">
    <text evidence="2">The sequence shown here is derived from an EMBL/GenBank/DDBJ whole genome shotgun (WGS) entry which is preliminary data.</text>
</comment>
<keyword evidence="3" id="KW-1185">Reference proteome</keyword>
<name>A0A2N3IKL0_9BACT</name>
<protein>
    <recommendedName>
        <fullName evidence="4">4Fe-4S ferredoxin-type domain-containing protein</fullName>
    </recommendedName>
</protein>
<dbReference type="Proteomes" id="UP000233387">
    <property type="component" value="Unassembled WGS sequence"/>
</dbReference>
<evidence type="ECO:0008006" key="4">
    <source>
        <dbReference type="Google" id="ProtNLM"/>
    </source>
</evidence>
<sequence>MTRFFYIALLTLIGFSLTPTDTYACGSKSENLENTCTKKSNTETEKKDCCDTEKGQCGKHSKDCDGKCGNPACHCPTNCTNFTIPFFDGFSGITIIVNKPNFYYQDTYYSSGFLSIWQPPKIG</sequence>
<feature type="signal peptide" evidence="1">
    <location>
        <begin position="1"/>
        <end position="24"/>
    </location>
</feature>
<evidence type="ECO:0000313" key="3">
    <source>
        <dbReference type="Proteomes" id="UP000233387"/>
    </source>
</evidence>
<reference evidence="2 3" key="1">
    <citation type="submission" date="2017-06" db="EMBL/GenBank/DDBJ databases">
        <title>Raineya orbicola gen. nov., sp. nov. a slightly thermophilic bacterium of the phylum Bacteroidetes and the description of Raineyaceae fam. nov.</title>
        <authorList>
            <person name="Albuquerque L."/>
            <person name="Polonia A.R.M."/>
            <person name="Barroso C."/>
            <person name="Froufe H.J.C."/>
            <person name="Lage O."/>
            <person name="Lobo-Da-Cunha A."/>
            <person name="Egas C."/>
            <person name="Da Costa M.S."/>
        </authorList>
    </citation>
    <scope>NUCLEOTIDE SEQUENCE [LARGE SCALE GENOMIC DNA]</scope>
    <source>
        <strain evidence="2 3">SPSPC-11</strain>
    </source>
</reference>
<dbReference type="OrthoDB" id="713940at2"/>
<dbReference type="AlphaFoldDB" id="A0A2N3IKL0"/>
<evidence type="ECO:0000256" key="1">
    <source>
        <dbReference type="SAM" id="SignalP"/>
    </source>
</evidence>
<organism evidence="2 3">
    <name type="scientific">Raineya orbicola</name>
    <dbReference type="NCBI Taxonomy" id="2016530"/>
    <lineage>
        <taxon>Bacteria</taxon>
        <taxon>Pseudomonadati</taxon>
        <taxon>Bacteroidota</taxon>
        <taxon>Cytophagia</taxon>
        <taxon>Cytophagales</taxon>
        <taxon>Raineyaceae</taxon>
        <taxon>Raineya</taxon>
    </lineage>
</organism>
<feature type="chain" id="PRO_5014846267" description="4Fe-4S ferredoxin-type domain-containing protein" evidence="1">
    <location>
        <begin position="25"/>
        <end position="123"/>
    </location>
</feature>